<dbReference type="Proteomes" id="UP000006640">
    <property type="component" value="Chromosome"/>
</dbReference>
<dbReference type="SUPFAM" id="SSF51735">
    <property type="entry name" value="NAD(P)-binding Rossmann-fold domains"/>
    <property type="match status" value="1"/>
</dbReference>
<name>D6Y839_THEBD</name>
<dbReference type="GO" id="GO:0050112">
    <property type="term" value="F:inositol 2-dehydrogenase (NAD+) activity"/>
    <property type="evidence" value="ECO:0007669"/>
    <property type="project" value="UniProtKB-EC"/>
</dbReference>
<dbReference type="EMBL" id="CP001874">
    <property type="protein sequence ID" value="ADG89775.1"/>
    <property type="molecule type" value="Genomic_DNA"/>
</dbReference>
<dbReference type="InterPro" id="IPR055170">
    <property type="entry name" value="GFO_IDH_MocA-like_dom"/>
</dbReference>
<gene>
    <name evidence="5" type="ordered locus">Tbis_3080</name>
</gene>
<dbReference type="STRING" id="469371.Tbis_3080"/>
<evidence type="ECO:0000313" key="6">
    <source>
        <dbReference type="Proteomes" id="UP000006640"/>
    </source>
</evidence>
<evidence type="ECO:0000256" key="1">
    <source>
        <dbReference type="ARBA" id="ARBA00010928"/>
    </source>
</evidence>
<dbReference type="OrthoDB" id="256869at2"/>
<feature type="domain" description="Gfo/Idh/MocA-like oxidoreductase N-terminal" evidence="3">
    <location>
        <begin position="1"/>
        <end position="115"/>
    </location>
</feature>
<dbReference type="HOGENOM" id="CLU_023194_0_2_11"/>
<comment type="similarity">
    <text evidence="1">Belongs to the Gfo/Idh/MocA family.</text>
</comment>
<dbReference type="EC" id="1.1.1.18" evidence="5"/>
<dbReference type="PANTHER" id="PTHR42840">
    <property type="entry name" value="NAD(P)-BINDING ROSSMANN-FOLD SUPERFAMILY PROTEIN-RELATED"/>
    <property type="match status" value="1"/>
</dbReference>
<evidence type="ECO:0000259" key="4">
    <source>
        <dbReference type="Pfam" id="PF22725"/>
    </source>
</evidence>
<dbReference type="Pfam" id="PF22725">
    <property type="entry name" value="GFO_IDH_MocA_C3"/>
    <property type="match status" value="1"/>
</dbReference>
<organism evidence="5 6">
    <name type="scientific">Thermobispora bispora (strain ATCC 19993 / DSM 43833 / CBS 139.67 / JCM 10125 / KCTC 9307 / NBRC 14880 / R51)</name>
    <dbReference type="NCBI Taxonomy" id="469371"/>
    <lineage>
        <taxon>Bacteria</taxon>
        <taxon>Bacillati</taxon>
        <taxon>Actinomycetota</taxon>
        <taxon>Actinomycetes</taxon>
        <taxon>Streptosporangiales</taxon>
        <taxon>Streptosporangiaceae</taxon>
        <taxon>Thermobispora</taxon>
    </lineage>
</organism>
<dbReference type="Gene3D" id="3.40.50.720">
    <property type="entry name" value="NAD(P)-binding Rossmann-like Domain"/>
    <property type="match status" value="1"/>
</dbReference>
<dbReference type="KEGG" id="tbi:Tbis_3080"/>
<reference evidence="5 6" key="1">
    <citation type="submission" date="2010-01" db="EMBL/GenBank/DDBJ databases">
        <title>The complete genome of Thermobispora bispora DSM 43833.</title>
        <authorList>
            <consortium name="US DOE Joint Genome Institute (JGI-PGF)"/>
            <person name="Lucas S."/>
            <person name="Copeland A."/>
            <person name="Lapidus A."/>
            <person name="Glavina del Rio T."/>
            <person name="Dalin E."/>
            <person name="Tice H."/>
            <person name="Bruce D."/>
            <person name="Goodwin L."/>
            <person name="Pitluck S."/>
            <person name="Kyrpides N."/>
            <person name="Mavromatis K."/>
            <person name="Ivanova N."/>
            <person name="Mikhailova N."/>
            <person name="Chertkov O."/>
            <person name="Brettin T."/>
            <person name="Detter J.C."/>
            <person name="Han C."/>
            <person name="Larimer F."/>
            <person name="Land M."/>
            <person name="Hauser L."/>
            <person name="Markowitz V."/>
            <person name="Cheng J.-F."/>
            <person name="Hugenholtz P."/>
            <person name="Woyke T."/>
            <person name="Wu D."/>
            <person name="Jando M."/>
            <person name="Schneider S."/>
            <person name="Klenk H.-P."/>
            <person name="Eisen J.A."/>
        </authorList>
    </citation>
    <scope>NUCLEOTIDE SEQUENCE [LARGE SCALE GENOMIC DNA]</scope>
    <source>
        <strain evidence="6">ATCC 19993 / DSM 43833 / CBS 139.67 / JCM 10125 / KCTC 9307 / NBRC 14880 / R51</strain>
    </source>
</reference>
<dbReference type="AlphaFoldDB" id="D6Y839"/>
<evidence type="ECO:0000256" key="2">
    <source>
        <dbReference type="ARBA" id="ARBA00023002"/>
    </source>
</evidence>
<dbReference type="InterPro" id="IPR036291">
    <property type="entry name" value="NAD(P)-bd_dom_sf"/>
</dbReference>
<sequence>MRVGVLGLGRIGALHATTLARLAAEGVIDEVVVSDADSARAEQIAERLNVRVGDAFGTDAVVIATPTATHAALLLESFRRGLPVFCEKPVAVDLQGTLQVLEAAKKAGVLVHIGFQRRFDAGYMAAREAVRSGEIGRLDRVHMLTADPRPPAPGYIPTSGGIYRDCHIHDFDILRWVTGQEVATVYATGANRGESFFAEAGDVDNSAAVLTMTDGTLVTLQGSRYNGHGYDVRMELAGTRKTWAVGLDRRAPLHSAEGFQPTDPPWPDFQTRFEPAYVREMVAFVEAVRGERESPCTVEDALAALYIAEAAELSRRENRPVKVTEVIA</sequence>
<feature type="domain" description="GFO/IDH/MocA-like oxidoreductase" evidence="4">
    <location>
        <begin position="123"/>
        <end position="242"/>
    </location>
</feature>
<dbReference type="SUPFAM" id="SSF55347">
    <property type="entry name" value="Glyceraldehyde-3-phosphate dehydrogenase-like, C-terminal domain"/>
    <property type="match status" value="1"/>
</dbReference>
<dbReference type="RefSeq" id="WP_013133308.1">
    <property type="nucleotide sequence ID" value="NC_014165.1"/>
</dbReference>
<protein>
    <submittedName>
        <fullName evidence="5">Inositol 2-dehydrogenase</fullName>
        <ecNumber evidence="5">1.1.1.18</ecNumber>
    </submittedName>
</protein>
<proteinExistence type="inferred from homology"/>
<accession>D6Y839</accession>
<evidence type="ECO:0000259" key="3">
    <source>
        <dbReference type="Pfam" id="PF01408"/>
    </source>
</evidence>
<evidence type="ECO:0000313" key="5">
    <source>
        <dbReference type="EMBL" id="ADG89775.1"/>
    </source>
</evidence>
<dbReference type="PANTHER" id="PTHR42840:SF3">
    <property type="entry name" value="BINDING ROSSMANN FOLD OXIDOREDUCTASE, PUTATIVE (AFU_ORTHOLOGUE AFUA_2G10240)-RELATED"/>
    <property type="match status" value="1"/>
</dbReference>
<keyword evidence="2 5" id="KW-0560">Oxidoreductase</keyword>
<dbReference type="InterPro" id="IPR000683">
    <property type="entry name" value="Gfo/Idh/MocA-like_OxRdtase_N"/>
</dbReference>
<dbReference type="Pfam" id="PF01408">
    <property type="entry name" value="GFO_IDH_MocA"/>
    <property type="match status" value="1"/>
</dbReference>
<keyword evidence="6" id="KW-1185">Reference proteome</keyword>
<dbReference type="Gene3D" id="3.30.360.10">
    <property type="entry name" value="Dihydrodipicolinate Reductase, domain 2"/>
    <property type="match status" value="1"/>
</dbReference>
<dbReference type="GO" id="GO:0000166">
    <property type="term" value="F:nucleotide binding"/>
    <property type="evidence" value="ECO:0007669"/>
    <property type="project" value="InterPro"/>
</dbReference>
<dbReference type="eggNOG" id="COG0673">
    <property type="taxonomic scope" value="Bacteria"/>
</dbReference>